<reference evidence="1 2" key="1">
    <citation type="submission" date="2020-08" db="EMBL/GenBank/DDBJ databases">
        <title>Edaphobacter telluris sp. nov. and Acidobacterium dinghuensis sp. nov., two acidobacteria isolated from forest soil.</title>
        <authorList>
            <person name="Fu J."/>
            <person name="Qiu L."/>
        </authorList>
    </citation>
    <scope>NUCLEOTIDE SEQUENCE [LARGE SCALE GENOMIC DNA]</scope>
    <source>
        <strain evidence="1">4Y35</strain>
    </source>
</reference>
<dbReference type="InterPro" id="IPR011990">
    <property type="entry name" value="TPR-like_helical_dom_sf"/>
</dbReference>
<dbReference type="EMBL" id="CP060394">
    <property type="protein sequence ID" value="QNI33560.1"/>
    <property type="molecule type" value="Genomic_DNA"/>
</dbReference>
<accession>A0A7G8BLZ0</accession>
<dbReference type="Proteomes" id="UP000515312">
    <property type="component" value="Chromosome"/>
</dbReference>
<dbReference type="SUPFAM" id="SSF48452">
    <property type="entry name" value="TPR-like"/>
    <property type="match status" value="1"/>
</dbReference>
<dbReference type="RefSeq" id="WP_186745077.1">
    <property type="nucleotide sequence ID" value="NZ_CP060394.1"/>
</dbReference>
<evidence type="ECO:0000313" key="1">
    <source>
        <dbReference type="EMBL" id="QNI33560.1"/>
    </source>
</evidence>
<gene>
    <name evidence="1" type="ORF">H7849_06345</name>
</gene>
<evidence type="ECO:0000313" key="2">
    <source>
        <dbReference type="Proteomes" id="UP000515312"/>
    </source>
</evidence>
<protein>
    <submittedName>
        <fullName evidence="1">Uncharacterized protein</fullName>
    </submittedName>
</protein>
<dbReference type="KEGG" id="adin:H7849_06345"/>
<dbReference type="Gene3D" id="1.25.40.10">
    <property type="entry name" value="Tetratricopeptide repeat domain"/>
    <property type="match status" value="2"/>
</dbReference>
<name>A0A7G8BLZ0_9BACT</name>
<organism evidence="1 2">
    <name type="scientific">Alloacidobacterium dinghuense</name>
    <dbReference type="NCBI Taxonomy" id="2763107"/>
    <lineage>
        <taxon>Bacteria</taxon>
        <taxon>Pseudomonadati</taxon>
        <taxon>Acidobacteriota</taxon>
        <taxon>Terriglobia</taxon>
        <taxon>Terriglobales</taxon>
        <taxon>Acidobacteriaceae</taxon>
        <taxon>Alloacidobacterium</taxon>
    </lineage>
</organism>
<keyword evidence="2" id="KW-1185">Reference proteome</keyword>
<dbReference type="AlphaFoldDB" id="A0A7G8BLZ0"/>
<proteinExistence type="predicted"/>
<sequence>MIFKVNELFERYDQIGFKCRNLEGYQNLVEASISDNCDETEVRAELSRILQSPLFMQSDRLGRFLRFTVESVLAGKGESLKEYVIGIEVYDRKPPYHPSQDSIVRTEARRLRGKLKEYYEVEGKEDAVFIYFRPGTYIPIFRRNKSASSLPVIAHNNGDLLIEGSGVPVAVLPFLDLSNLPLSSQCARGITDEITHHLTLTEGVRVVSTASVAQGIAIPYDIPSLSQKLGVLNILEGTVREDHKRLRITARVLGADGFQLSSHRFETEVDAESLLHVQEQIATAFVCRARPEQSHIRKRRATPGALIYAAYPLILHAEALLDEGSVSDLQAALLKFQEARAVAPMFARPHCGISHCSIELALRGASSSAALIAEAKAAALRAIELDPEMIESYSCLASAQALEWDWSNAEKNFLYGIKLGLHVSSSRRYAMFLASLGRFDEAWHHLEIAQRIDPFSNRQKVARAKFLHITRRYEEGLREFSQPLIYGPYPVEARFLLALMSAHLENKERAKQLIESIRPDSGAYLPMMAGVAEVLALIGEKEQASQIVNVFKLMSPDAMISRFRQALLALALDNKEHSLSVLTQAFEDREAELVWIGVDPRFDSIREDPRFARLRQGCCPGS</sequence>